<sequence length="137" mass="15631">MQKRYFETSIEVRYRDTDSLGHVAAPVYYEYMLQVYLAFMHDLLDIPSDEKIPQIMGKTSCVYVAPVRYGDIVLVRSSVTRFGAKSLDVEYLMDSEGMDKRIATGSSSHVMFDYAANAPIQLSEDFKESVMRFQGSL</sequence>
<evidence type="ECO:0000256" key="1">
    <source>
        <dbReference type="ARBA" id="ARBA00005953"/>
    </source>
</evidence>
<dbReference type="InterPro" id="IPR029069">
    <property type="entry name" value="HotDog_dom_sf"/>
</dbReference>
<evidence type="ECO:0008006" key="5">
    <source>
        <dbReference type="Google" id="ProtNLM"/>
    </source>
</evidence>
<reference evidence="3 4" key="1">
    <citation type="submission" date="2020-04" db="EMBL/GenBank/DDBJ databases">
        <authorList>
            <person name="De Canck E."/>
        </authorList>
    </citation>
    <scope>NUCLEOTIDE SEQUENCE [LARGE SCALE GENOMIC DNA]</scope>
    <source>
        <strain evidence="3 4">LMG 29542</strain>
    </source>
</reference>
<accession>A0A6J5F7J2</accession>
<dbReference type="AlphaFoldDB" id="A0A6J5F7J2"/>
<dbReference type="EMBL" id="CADIKH010000068">
    <property type="protein sequence ID" value="CAB3773106.1"/>
    <property type="molecule type" value="Genomic_DNA"/>
</dbReference>
<dbReference type="Pfam" id="PF13279">
    <property type="entry name" value="4HBT_2"/>
    <property type="match status" value="1"/>
</dbReference>
<evidence type="ECO:0000313" key="3">
    <source>
        <dbReference type="EMBL" id="CAB3773106.1"/>
    </source>
</evidence>
<dbReference type="PANTHER" id="PTHR31793">
    <property type="entry name" value="4-HYDROXYBENZOYL-COA THIOESTERASE FAMILY MEMBER"/>
    <property type="match status" value="1"/>
</dbReference>
<dbReference type="SUPFAM" id="SSF54637">
    <property type="entry name" value="Thioesterase/thiol ester dehydrase-isomerase"/>
    <property type="match status" value="1"/>
</dbReference>
<dbReference type="CDD" id="cd00586">
    <property type="entry name" value="4HBT"/>
    <property type="match status" value="1"/>
</dbReference>
<gene>
    <name evidence="3" type="ORF">LMG29542_07103</name>
</gene>
<organism evidence="3 4">
    <name type="scientific">Paraburkholderia humisilvae</name>
    <dbReference type="NCBI Taxonomy" id="627669"/>
    <lineage>
        <taxon>Bacteria</taxon>
        <taxon>Pseudomonadati</taxon>
        <taxon>Pseudomonadota</taxon>
        <taxon>Betaproteobacteria</taxon>
        <taxon>Burkholderiales</taxon>
        <taxon>Burkholderiaceae</taxon>
        <taxon>Paraburkholderia</taxon>
    </lineage>
</organism>
<dbReference type="PANTHER" id="PTHR31793:SF27">
    <property type="entry name" value="NOVEL THIOESTERASE SUPERFAMILY DOMAIN AND SAPOSIN A-TYPE DOMAIN CONTAINING PROTEIN (0610012H03RIK)"/>
    <property type="match status" value="1"/>
</dbReference>
<dbReference type="InterPro" id="IPR050563">
    <property type="entry name" value="4-hydroxybenzoyl-CoA_TE"/>
</dbReference>
<evidence type="ECO:0000313" key="4">
    <source>
        <dbReference type="Proteomes" id="UP000494363"/>
    </source>
</evidence>
<dbReference type="Gene3D" id="3.10.129.10">
    <property type="entry name" value="Hotdog Thioesterase"/>
    <property type="match status" value="1"/>
</dbReference>
<proteinExistence type="inferred from homology"/>
<name>A0A6J5F7J2_9BURK</name>
<keyword evidence="4" id="KW-1185">Reference proteome</keyword>
<comment type="similarity">
    <text evidence="1">Belongs to the 4-hydroxybenzoyl-CoA thioesterase family.</text>
</comment>
<dbReference type="GO" id="GO:0047617">
    <property type="term" value="F:fatty acyl-CoA hydrolase activity"/>
    <property type="evidence" value="ECO:0007669"/>
    <property type="project" value="TreeGrafter"/>
</dbReference>
<evidence type="ECO:0000256" key="2">
    <source>
        <dbReference type="ARBA" id="ARBA00022801"/>
    </source>
</evidence>
<dbReference type="Proteomes" id="UP000494363">
    <property type="component" value="Unassembled WGS sequence"/>
</dbReference>
<dbReference type="RefSeq" id="WP_175232446.1">
    <property type="nucleotide sequence ID" value="NZ_CADIKH010000068.1"/>
</dbReference>
<keyword evidence="2" id="KW-0378">Hydrolase</keyword>
<protein>
    <recommendedName>
        <fullName evidence="5">1,4-dihydroxy-2-naphthoyl-CoA hydrolase</fullName>
    </recommendedName>
</protein>